<feature type="compositionally biased region" description="Polar residues" evidence="1">
    <location>
        <begin position="1"/>
        <end position="38"/>
    </location>
</feature>
<accession>A0ABY7EUE8</accession>
<name>A0ABY7EUE8_MYAAR</name>
<dbReference type="EMBL" id="CP111019">
    <property type="protein sequence ID" value="WAR12857.1"/>
    <property type="molecule type" value="Genomic_DNA"/>
</dbReference>
<protein>
    <submittedName>
        <fullName evidence="2">Uncharacterized protein</fullName>
    </submittedName>
</protein>
<proteinExistence type="predicted"/>
<reference evidence="2" key="1">
    <citation type="submission" date="2022-11" db="EMBL/GenBank/DDBJ databases">
        <title>Centuries of genome instability and evolution in soft-shell clam transmissible cancer (bioRxiv).</title>
        <authorList>
            <person name="Hart S.F.M."/>
            <person name="Yonemitsu M.A."/>
            <person name="Giersch R.M."/>
            <person name="Beal B.F."/>
            <person name="Arriagada G."/>
            <person name="Davis B.W."/>
            <person name="Ostrander E.A."/>
            <person name="Goff S.P."/>
            <person name="Metzger M.J."/>
        </authorList>
    </citation>
    <scope>NUCLEOTIDE SEQUENCE</scope>
    <source>
        <strain evidence="2">MELC-2E11</strain>
        <tissue evidence="2">Siphon/mantle</tissue>
    </source>
</reference>
<evidence type="ECO:0000313" key="2">
    <source>
        <dbReference type="EMBL" id="WAR12857.1"/>
    </source>
</evidence>
<dbReference type="Proteomes" id="UP001164746">
    <property type="component" value="Chromosome 8"/>
</dbReference>
<evidence type="ECO:0000313" key="3">
    <source>
        <dbReference type="Proteomes" id="UP001164746"/>
    </source>
</evidence>
<feature type="region of interest" description="Disordered" evidence="1">
    <location>
        <begin position="1"/>
        <end position="40"/>
    </location>
</feature>
<organism evidence="2 3">
    <name type="scientific">Mya arenaria</name>
    <name type="common">Soft-shell clam</name>
    <dbReference type="NCBI Taxonomy" id="6604"/>
    <lineage>
        <taxon>Eukaryota</taxon>
        <taxon>Metazoa</taxon>
        <taxon>Spiralia</taxon>
        <taxon>Lophotrochozoa</taxon>
        <taxon>Mollusca</taxon>
        <taxon>Bivalvia</taxon>
        <taxon>Autobranchia</taxon>
        <taxon>Heteroconchia</taxon>
        <taxon>Euheterodonta</taxon>
        <taxon>Imparidentia</taxon>
        <taxon>Neoheterodontei</taxon>
        <taxon>Myida</taxon>
        <taxon>Myoidea</taxon>
        <taxon>Myidae</taxon>
        <taxon>Mya</taxon>
    </lineage>
</organism>
<gene>
    <name evidence="2" type="ORF">MAR_027037</name>
</gene>
<keyword evidence="3" id="KW-1185">Reference proteome</keyword>
<sequence length="85" mass="9840">MTITQQVSSNYSTSEQGGNSSREITQQVSREVTQQVSREVTQQVSMEVSQQVSMEEPHQMSREVTMNVLPYRTDFKQHMLLFLLE</sequence>
<evidence type="ECO:0000256" key="1">
    <source>
        <dbReference type="SAM" id="MobiDB-lite"/>
    </source>
</evidence>